<evidence type="ECO:0000313" key="12">
    <source>
        <dbReference type="EMBL" id="QDT55453.1"/>
    </source>
</evidence>
<keyword evidence="9" id="KW-0414">Isoprene biosynthesis</keyword>
<evidence type="ECO:0000256" key="8">
    <source>
        <dbReference type="ARBA" id="ARBA00032554"/>
    </source>
</evidence>
<dbReference type="NCBIfam" id="TIGR00154">
    <property type="entry name" value="ispE"/>
    <property type="match status" value="1"/>
</dbReference>
<keyword evidence="6 9" id="KW-0418">Kinase</keyword>
<name>A0A517SH58_9PLAN</name>
<feature type="active site" evidence="9">
    <location>
        <position position="17"/>
    </location>
</feature>
<keyword evidence="7 9" id="KW-0067">ATP-binding</keyword>
<accession>A0A517SH58</accession>
<evidence type="ECO:0000259" key="11">
    <source>
        <dbReference type="Pfam" id="PF08544"/>
    </source>
</evidence>
<evidence type="ECO:0000313" key="13">
    <source>
        <dbReference type="Proteomes" id="UP000315700"/>
    </source>
</evidence>
<dbReference type="PANTHER" id="PTHR43527">
    <property type="entry name" value="4-DIPHOSPHOCYTIDYL-2-C-METHYL-D-ERYTHRITOL KINASE, CHLOROPLASTIC"/>
    <property type="match status" value="1"/>
</dbReference>
<dbReference type="HAMAP" id="MF_00061">
    <property type="entry name" value="IspE"/>
    <property type="match status" value="1"/>
</dbReference>
<evidence type="ECO:0000256" key="1">
    <source>
        <dbReference type="ARBA" id="ARBA00009684"/>
    </source>
</evidence>
<feature type="domain" description="GHMP kinase N-terminal" evidence="10">
    <location>
        <begin position="74"/>
        <end position="143"/>
    </location>
</feature>
<dbReference type="GO" id="GO:0050515">
    <property type="term" value="F:4-(cytidine 5'-diphospho)-2-C-methyl-D-erythritol kinase activity"/>
    <property type="evidence" value="ECO:0007669"/>
    <property type="project" value="UniProtKB-UniRule"/>
</dbReference>
<dbReference type="InterPro" id="IPR020568">
    <property type="entry name" value="Ribosomal_Su5_D2-typ_SF"/>
</dbReference>
<dbReference type="InterPro" id="IPR006204">
    <property type="entry name" value="GHMP_kinase_N_dom"/>
</dbReference>
<keyword evidence="13" id="KW-1185">Reference proteome</keyword>
<dbReference type="InterPro" id="IPR013750">
    <property type="entry name" value="GHMP_kinase_C_dom"/>
</dbReference>
<dbReference type="GO" id="GO:0005524">
    <property type="term" value="F:ATP binding"/>
    <property type="evidence" value="ECO:0007669"/>
    <property type="project" value="UniProtKB-UniRule"/>
</dbReference>
<dbReference type="NCBIfam" id="NF011202">
    <property type="entry name" value="PRK14608.1"/>
    <property type="match status" value="1"/>
</dbReference>
<feature type="domain" description="GHMP kinase C-terminal" evidence="11">
    <location>
        <begin position="207"/>
        <end position="283"/>
    </location>
</feature>
<dbReference type="GO" id="GO:0019288">
    <property type="term" value="P:isopentenyl diphosphate biosynthetic process, methylerythritol 4-phosphate pathway"/>
    <property type="evidence" value="ECO:0007669"/>
    <property type="project" value="UniProtKB-UniRule"/>
</dbReference>
<dbReference type="Gene3D" id="3.30.230.10">
    <property type="match status" value="1"/>
</dbReference>
<keyword evidence="4 9" id="KW-0808">Transferase</keyword>
<comment type="pathway">
    <text evidence="9">Isoprenoid biosynthesis; isopentenyl diphosphate biosynthesis via DXP pathway; isopentenyl diphosphate from 1-deoxy-D-xylulose 5-phosphate: step 3/6.</text>
</comment>
<evidence type="ECO:0000256" key="3">
    <source>
        <dbReference type="ARBA" id="ARBA00017473"/>
    </source>
</evidence>
<dbReference type="InterPro" id="IPR014721">
    <property type="entry name" value="Ribsml_uS5_D2-typ_fold_subgr"/>
</dbReference>
<comment type="catalytic activity">
    <reaction evidence="9">
        <text>4-CDP-2-C-methyl-D-erythritol + ATP = 4-CDP-2-C-methyl-D-erythritol 2-phosphate + ADP + H(+)</text>
        <dbReference type="Rhea" id="RHEA:18437"/>
        <dbReference type="ChEBI" id="CHEBI:15378"/>
        <dbReference type="ChEBI" id="CHEBI:30616"/>
        <dbReference type="ChEBI" id="CHEBI:57823"/>
        <dbReference type="ChEBI" id="CHEBI:57919"/>
        <dbReference type="ChEBI" id="CHEBI:456216"/>
        <dbReference type="EC" id="2.7.1.148"/>
    </reaction>
</comment>
<evidence type="ECO:0000256" key="2">
    <source>
        <dbReference type="ARBA" id="ARBA00012052"/>
    </source>
</evidence>
<dbReference type="SUPFAM" id="SSF55060">
    <property type="entry name" value="GHMP Kinase, C-terminal domain"/>
    <property type="match status" value="1"/>
</dbReference>
<organism evidence="12 13">
    <name type="scientific">Caulifigura coniformis</name>
    <dbReference type="NCBI Taxonomy" id="2527983"/>
    <lineage>
        <taxon>Bacteria</taxon>
        <taxon>Pseudomonadati</taxon>
        <taxon>Planctomycetota</taxon>
        <taxon>Planctomycetia</taxon>
        <taxon>Planctomycetales</taxon>
        <taxon>Planctomycetaceae</taxon>
        <taxon>Caulifigura</taxon>
    </lineage>
</organism>
<dbReference type="UniPathway" id="UPA00056">
    <property type="reaction ID" value="UER00094"/>
</dbReference>
<dbReference type="EC" id="2.7.1.148" evidence="2 9"/>
<dbReference type="InParanoid" id="A0A517SH58"/>
<dbReference type="GO" id="GO:0016114">
    <property type="term" value="P:terpenoid biosynthetic process"/>
    <property type="evidence" value="ECO:0007669"/>
    <property type="project" value="UniProtKB-UniRule"/>
</dbReference>
<dbReference type="AlphaFoldDB" id="A0A517SH58"/>
<dbReference type="FunCoup" id="A0A517SH58">
    <property type="interactions" value="263"/>
</dbReference>
<dbReference type="SUPFAM" id="SSF54211">
    <property type="entry name" value="Ribosomal protein S5 domain 2-like"/>
    <property type="match status" value="1"/>
</dbReference>
<dbReference type="InterPro" id="IPR036554">
    <property type="entry name" value="GHMP_kinase_C_sf"/>
</dbReference>
<dbReference type="Proteomes" id="UP000315700">
    <property type="component" value="Chromosome"/>
</dbReference>
<sequence length="293" mass="31270">MRSRWIGSALVVDAPAKLNLSLSVLGRRPDGYHELETVMVSVGLYDTLVIEPHDDRLELTCEGESGTLPGDDSNLVMRAAALLKSTAGVKHGAVMRLIKRIPMQAGMGGGSSDAAAALVGLNAFWDLRLSSSELHPLAAQLGSDINFFLDSPPLAICRGRGEVVEPQPLACPLWFVIAKPDRGLSTAAVFRQLDLADCGRADSRAIVDAAAQGHPGLIANLLSNDLQRPSRELSPEISDLLDRLQAMSLFRAQMTGSGSACFGVAAHREQATRAARRLKQQGVKDVFVARTAV</sequence>
<dbReference type="Gene3D" id="3.30.70.890">
    <property type="entry name" value="GHMP kinase, C-terminal domain"/>
    <property type="match status" value="1"/>
</dbReference>
<gene>
    <name evidence="9 12" type="primary">ispE</name>
    <name evidence="12" type="ORF">Pan44_34960</name>
</gene>
<comment type="similarity">
    <text evidence="1 9">Belongs to the GHMP kinase family. IspE subfamily.</text>
</comment>
<dbReference type="Pfam" id="PF08544">
    <property type="entry name" value="GHMP_kinases_C"/>
    <property type="match status" value="1"/>
</dbReference>
<evidence type="ECO:0000256" key="7">
    <source>
        <dbReference type="ARBA" id="ARBA00022840"/>
    </source>
</evidence>
<keyword evidence="5 9" id="KW-0547">Nucleotide-binding</keyword>
<dbReference type="PIRSF" id="PIRSF010376">
    <property type="entry name" value="IspE"/>
    <property type="match status" value="1"/>
</dbReference>
<dbReference type="Pfam" id="PF00288">
    <property type="entry name" value="GHMP_kinases_N"/>
    <property type="match status" value="1"/>
</dbReference>
<dbReference type="InterPro" id="IPR004424">
    <property type="entry name" value="IspE"/>
</dbReference>
<dbReference type="EMBL" id="CP036271">
    <property type="protein sequence ID" value="QDT55453.1"/>
    <property type="molecule type" value="Genomic_DNA"/>
</dbReference>
<feature type="binding site" evidence="9">
    <location>
        <begin position="102"/>
        <end position="112"/>
    </location>
    <ligand>
        <name>ATP</name>
        <dbReference type="ChEBI" id="CHEBI:30616"/>
    </ligand>
</feature>
<comment type="function">
    <text evidence="9">Catalyzes the phosphorylation of the position 2 hydroxy group of 4-diphosphocytidyl-2C-methyl-D-erythritol.</text>
</comment>
<proteinExistence type="inferred from homology"/>
<evidence type="ECO:0000259" key="10">
    <source>
        <dbReference type="Pfam" id="PF00288"/>
    </source>
</evidence>
<feature type="active site" evidence="9">
    <location>
        <position position="144"/>
    </location>
</feature>
<evidence type="ECO:0000256" key="6">
    <source>
        <dbReference type="ARBA" id="ARBA00022777"/>
    </source>
</evidence>
<evidence type="ECO:0000256" key="5">
    <source>
        <dbReference type="ARBA" id="ARBA00022741"/>
    </source>
</evidence>
<evidence type="ECO:0000256" key="9">
    <source>
        <dbReference type="HAMAP-Rule" id="MF_00061"/>
    </source>
</evidence>
<dbReference type="KEGG" id="ccos:Pan44_34960"/>
<dbReference type="RefSeq" id="WP_197453406.1">
    <property type="nucleotide sequence ID" value="NZ_CP036271.1"/>
</dbReference>
<dbReference type="PANTHER" id="PTHR43527:SF2">
    <property type="entry name" value="4-DIPHOSPHOCYTIDYL-2-C-METHYL-D-ERYTHRITOL KINASE, CHLOROPLASTIC"/>
    <property type="match status" value="1"/>
</dbReference>
<evidence type="ECO:0000256" key="4">
    <source>
        <dbReference type="ARBA" id="ARBA00022679"/>
    </source>
</evidence>
<reference evidence="12 13" key="1">
    <citation type="submission" date="2019-02" db="EMBL/GenBank/DDBJ databases">
        <title>Deep-cultivation of Planctomycetes and their phenomic and genomic characterization uncovers novel biology.</title>
        <authorList>
            <person name="Wiegand S."/>
            <person name="Jogler M."/>
            <person name="Boedeker C."/>
            <person name="Pinto D."/>
            <person name="Vollmers J."/>
            <person name="Rivas-Marin E."/>
            <person name="Kohn T."/>
            <person name="Peeters S.H."/>
            <person name="Heuer A."/>
            <person name="Rast P."/>
            <person name="Oberbeckmann S."/>
            <person name="Bunk B."/>
            <person name="Jeske O."/>
            <person name="Meyerdierks A."/>
            <person name="Storesund J.E."/>
            <person name="Kallscheuer N."/>
            <person name="Luecker S."/>
            <person name="Lage O.M."/>
            <person name="Pohl T."/>
            <person name="Merkel B.J."/>
            <person name="Hornburger P."/>
            <person name="Mueller R.-W."/>
            <person name="Bruemmer F."/>
            <person name="Labrenz M."/>
            <person name="Spormann A.M."/>
            <person name="Op den Camp H."/>
            <person name="Overmann J."/>
            <person name="Amann R."/>
            <person name="Jetten M.S.M."/>
            <person name="Mascher T."/>
            <person name="Medema M.H."/>
            <person name="Devos D.P."/>
            <person name="Kaster A.-K."/>
            <person name="Ovreas L."/>
            <person name="Rohde M."/>
            <person name="Galperin M.Y."/>
            <person name="Jogler C."/>
        </authorList>
    </citation>
    <scope>NUCLEOTIDE SEQUENCE [LARGE SCALE GENOMIC DNA]</scope>
    <source>
        <strain evidence="12 13">Pan44</strain>
    </source>
</reference>
<protein>
    <recommendedName>
        <fullName evidence="3 9">4-diphosphocytidyl-2-C-methyl-D-erythritol kinase</fullName>
        <shortName evidence="9">CMK</shortName>
        <ecNumber evidence="2 9">2.7.1.148</ecNumber>
    </recommendedName>
    <alternativeName>
        <fullName evidence="8 9">4-(cytidine-5'-diphospho)-2-C-methyl-D-erythritol kinase</fullName>
    </alternativeName>
</protein>